<evidence type="ECO:0008006" key="3">
    <source>
        <dbReference type="Google" id="ProtNLM"/>
    </source>
</evidence>
<dbReference type="SUPFAM" id="SSF101898">
    <property type="entry name" value="NHL repeat"/>
    <property type="match status" value="1"/>
</dbReference>
<evidence type="ECO:0000313" key="1">
    <source>
        <dbReference type="EMBL" id="QCD64469.1"/>
    </source>
</evidence>
<dbReference type="EMBL" id="CP039375">
    <property type="protein sequence ID" value="QCD64469.1"/>
    <property type="molecule type" value="Genomic_DNA"/>
</dbReference>
<name>A0A4D6KBN1_9EURY</name>
<accession>A0A4D6KBN1</accession>
<dbReference type="GeneID" id="42177672"/>
<evidence type="ECO:0000313" key="2">
    <source>
        <dbReference type="Proteomes" id="UP000297053"/>
    </source>
</evidence>
<organism evidence="1 2">
    <name type="scientific">Halomicrobium mukohataei</name>
    <dbReference type="NCBI Taxonomy" id="57705"/>
    <lineage>
        <taxon>Archaea</taxon>
        <taxon>Methanobacteriati</taxon>
        <taxon>Methanobacteriota</taxon>
        <taxon>Stenosarchaea group</taxon>
        <taxon>Halobacteria</taxon>
        <taxon>Halobacteriales</taxon>
        <taxon>Haloarculaceae</taxon>
        <taxon>Halomicrobium</taxon>
    </lineage>
</organism>
<reference evidence="1 2" key="2">
    <citation type="submission" date="2019-04" db="EMBL/GenBank/DDBJ databases">
        <authorList>
            <person name="Yang S."/>
            <person name="Wei W."/>
        </authorList>
    </citation>
    <scope>NUCLEOTIDE SEQUENCE [LARGE SCALE GENOMIC DNA]</scope>
    <source>
        <strain evidence="2">ZP60</strain>
    </source>
</reference>
<reference evidence="1 2" key="1">
    <citation type="submission" date="2019-04" db="EMBL/GenBank/DDBJ databases">
        <title>Complete genome sequence of Arthrobacter sp. ZXY-2 associated with effective atrazine degradation and salt adaptation.</title>
        <authorList>
            <person name="Zhao X."/>
        </authorList>
    </citation>
    <scope>NUCLEOTIDE SEQUENCE [LARGE SCALE GENOMIC DNA]</scope>
    <source>
        <strain evidence="2">ZP60</strain>
    </source>
</reference>
<protein>
    <recommendedName>
        <fullName evidence="3">WD40 repeat domain-containing protein</fullName>
    </recommendedName>
</protein>
<gene>
    <name evidence="1" type="ORF">E5139_02005</name>
</gene>
<dbReference type="KEGG" id="halz:E5139_02005"/>
<dbReference type="Proteomes" id="UP000297053">
    <property type="component" value="Chromosome"/>
</dbReference>
<dbReference type="RefSeq" id="WP_015763891.1">
    <property type="nucleotide sequence ID" value="NZ_CP039375.1"/>
</dbReference>
<dbReference type="OMA" id="WCAITIS"/>
<dbReference type="AlphaFoldDB" id="A0A4D6KBN1"/>
<sequence length="301" mass="31634">MTTESSTQPRWRTVSSPTSKTLTSAVWTAAGPLAVGEAGTVVGRPPDGDWRVVIDSGPNARSATLNAATVSDDGERSWFAGSSGVLGLWDTASERKSDFSAPDEKTSSWCAITISGEPGEERLVVANSSGEVVRADLDADQCPTFGGVVKPGSGSTLSALDAADSIVYGTDTSGNVYALRDDEWTRIGIRNAQVNFTDLTAAQTGLFVSGDGGLVYRYDVPCRNWTPVRAAPQTLRGIDAETDRIVAVGDGGGITRCTSDQRWTLEATETERVLRSVALGPTDVAVGDGGTIVERRAEGER</sequence>
<proteinExistence type="predicted"/>